<feature type="compositionally biased region" description="Polar residues" evidence="3">
    <location>
        <begin position="1470"/>
        <end position="1481"/>
    </location>
</feature>
<feature type="compositionally biased region" description="Basic and acidic residues" evidence="3">
    <location>
        <begin position="789"/>
        <end position="859"/>
    </location>
</feature>
<dbReference type="PANTHER" id="PTHR23172:SF87">
    <property type="entry name" value="CHAPERONE DNAJ-DOMAIN SUPERFAMILY PROTEIN"/>
    <property type="match status" value="1"/>
</dbReference>
<dbReference type="GO" id="GO:0005737">
    <property type="term" value="C:cytoplasm"/>
    <property type="evidence" value="ECO:0007669"/>
    <property type="project" value="TreeGrafter"/>
</dbReference>
<keyword evidence="5" id="KW-1185">Reference proteome</keyword>
<feature type="compositionally biased region" description="Basic and acidic residues" evidence="3">
    <location>
        <begin position="874"/>
        <end position="887"/>
    </location>
</feature>
<evidence type="ECO:0000313" key="4">
    <source>
        <dbReference type="EMBL" id="KAE8057140.1"/>
    </source>
</evidence>
<evidence type="ECO:0000256" key="3">
    <source>
        <dbReference type="SAM" id="MobiDB-lite"/>
    </source>
</evidence>
<dbReference type="SUPFAM" id="SSF46565">
    <property type="entry name" value="Chaperone J-domain"/>
    <property type="match status" value="1"/>
</dbReference>
<feature type="compositionally biased region" description="Basic and acidic residues" evidence="3">
    <location>
        <begin position="382"/>
        <end position="400"/>
    </location>
</feature>
<feature type="compositionally biased region" description="Low complexity" evidence="3">
    <location>
        <begin position="1482"/>
        <end position="1496"/>
    </location>
</feature>
<feature type="region of interest" description="Disordered" evidence="3">
    <location>
        <begin position="370"/>
        <end position="406"/>
    </location>
</feature>
<sequence length="1652" mass="184928">MEYQVSSATLSKKLSNGHSLRSKSVYDGVFSAPSSKLRAPSFSSRVQDYGEIFGGPEASRASSIPFLDVPALNGRNISVDVQSSKLDYSTVFGGFGGLDFAVSYEELVSEPKKRKAFSEKARSPGERATPLEGADPSDCQEKNQMCSNEATYESFDGVKKFSMSYNKINQGGKNGTNGTTHIAQLRAVAGYTHLIDEITPSHMTSSNKPVSSAVNDAYLTKKSGEGVTEGVRSTKVVKDLSAGGASKKKSKGGVALQNKSDYCGSDSIDMLFGAYEYGHGHSKKVSPSSSPLPNLCNTKGDSESSMASKFGVSEIDNEGAGCASSPPYFDEEVDANSFAAASVAALKKAIEEAQASMKIVKESMARKKEGLQNCGKLSSNHGLKDKQRKEGKVTDKENRSKTKNNSEIYEKEDAPLQVSAGTREQNGMRAGHPTPDFRVREKTFGNKAALREACERELKSTQADHRQEAAKVWDAGNEVNRSKGKKDLEICESENDPVQVSAGTREQSGMRAGHLTPDFGVREKSFGAKEAFGETCERVLRSTQADHIQEAAVWDAVDNASRSKEKKDLEICEREDDPVQVSAGTGEQNGMRAGHLTPDFGVGEKPFGPKAALGETCERVLISTQADHRREVGKVRDVVEQLFGLVKRGIHKVRMSEFEQADNIKKEGFEKPEECRERSNKVKEAHKQDEIKRKINAVNGAVESEEYEGELKSLQQVHDLEENEKKLRVVREQEGSEKKVKAIHEQEICEEKLTDFQEPINYEGNIETQGFEENEDMKGQMEAQEWVENENKVKETCEEEDTKRKQEDAHYGEETEKRLDKVHEHPKIEMRFNDFHDEEENGKSLKENGELEGNEKLQEAGENETLLKGSAYQIEEKDKRQNETCESIETERTQIEIEQSAEDEKKFEVVQEALNYKNNLEIADDQCKQDESENPNKNQEAGRHIENDEDVELILEVAAHEKNGSTIEVNKDSIKQEESGKELQPVKDEKTVKVAEEALYHENNLNAADDRCKQDISENLSENQEARIHIENDEYVELIFEVAAHEENGSIIEVKNGSTIELNKASIELEENGIIELETVKDEKTVKVVEEALCNVNNVETIDDGCKQDERENLSESQESSKHVENDKYAEATLEVSSHEENGSTMKVNAASFEHKENGQESEAVKKENNMEDKDILETVGFPQDTFRLTEMKCQMEDTIETIAFDLDGVNSVETEMSFGQKQNEQHAEEHKEVCNLGRNIEELDSELGKIYENIKEVEVAADQEEDQKDSMSIHKERWVDGGNKVKAAQLPSMFEGEGKSVETAEEIKITQTTEKHEENHQSNMTMEEKESNDTLQKEVELEKQQFKKIDEVKMREREREREKMVVERAIREARERAFAEARERAERAAAERASVEARRRVMAEAREKLGKTSAEANEMSPAERAAMEAKLKAERAAVERATVEARERALERAMSEKFSGASRDDGRRQSFSTHDPQQKGSCPPSNSTYPNSSSPGAPHSTEKFDGANGESAERGKARSERHQKIVERAAKALAEKNMRDVLAQKEQADRNRLAEALDADVKRWSSGKEGNLRALLSTLQYILGPDSGWQPVPLTDIIMTSAVKKAYRKATLFVHPDKLQQRGASIQQKYTCEKVFDLLKEAWNRFNAEER</sequence>
<accession>A0A5N6R887</accession>
<feature type="region of interest" description="Disordered" evidence="3">
    <location>
        <begin position="113"/>
        <end position="141"/>
    </location>
</feature>
<reference evidence="4 5" key="1">
    <citation type="submission" date="2019-06" db="EMBL/GenBank/DDBJ databases">
        <title>A chromosomal-level reference genome of Carpinus fangiana (Coryloideae, Betulaceae).</title>
        <authorList>
            <person name="Yang X."/>
            <person name="Wang Z."/>
            <person name="Zhang L."/>
            <person name="Hao G."/>
            <person name="Liu J."/>
            <person name="Yang Y."/>
        </authorList>
    </citation>
    <scope>NUCLEOTIDE SEQUENCE [LARGE SCALE GENOMIC DNA]</scope>
    <source>
        <strain evidence="4">Cfa_2016G</strain>
        <tissue evidence="4">Leaf</tissue>
    </source>
</reference>
<dbReference type="GO" id="GO:0031982">
    <property type="term" value="C:vesicle"/>
    <property type="evidence" value="ECO:0007669"/>
    <property type="project" value="TreeGrafter"/>
</dbReference>
<evidence type="ECO:0000256" key="2">
    <source>
        <dbReference type="SAM" id="Coils"/>
    </source>
</evidence>
<feature type="region of interest" description="Disordered" evidence="3">
    <location>
        <begin position="1313"/>
        <end position="1334"/>
    </location>
</feature>
<feature type="compositionally biased region" description="Basic and acidic residues" evidence="3">
    <location>
        <begin position="1501"/>
        <end position="1523"/>
    </location>
</feature>
<feature type="region of interest" description="Disordered" evidence="3">
    <location>
        <begin position="1449"/>
        <end position="1523"/>
    </location>
</feature>
<dbReference type="Gene3D" id="1.10.287.110">
    <property type="entry name" value="DnaJ domain"/>
    <property type="match status" value="1"/>
</dbReference>
<organism evidence="4 5">
    <name type="scientific">Carpinus fangiana</name>
    <dbReference type="NCBI Taxonomy" id="176857"/>
    <lineage>
        <taxon>Eukaryota</taxon>
        <taxon>Viridiplantae</taxon>
        <taxon>Streptophyta</taxon>
        <taxon>Embryophyta</taxon>
        <taxon>Tracheophyta</taxon>
        <taxon>Spermatophyta</taxon>
        <taxon>Magnoliopsida</taxon>
        <taxon>eudicotyledons</taxon>
        <taxon>Gunneridae</taxon>
        <taxon>Pentapetalae</taxon>
        <taxon>rosids</taxon>
        <taxon>fabids</taxon>
        <taxon>Fagales</taxon>
        <taxon>Betulaceae</taxon>
        <taxon>Carpinus</taxon>
    </lineage>
</organism>
<feature type="region of interest" description="Disordered" evidence="3">
    <location>
        <begin position="1407"/>
        <end position="1429"/>
    </location>
</feature>
<name>A0A5N6R887_9ROSI</name>
<evidence type="ECO:0000256" key="1">
    <source>
        <dbReference type="ARBA" id="ARBA00023054"/>
    </source>
</evidence>
<protein>
    <recommendedName>
        <fullName evidence="6">J domain-containing protein</fullName>
    </recommendedName>
</protein>
<dbReference type="GO" id="GO:0072583">
    <property type="term" value="P:clathrin-dependent endocytosis"/>
    <property type="evidence" value="ECO:0007669"/>
    <property type="project" value="TreeGrafter"/>
</dbReference>
<feature type="region of interest" description="Disordered" evidence="3">
    <location>
        <begin position="768"/>
        <end position="887"/>
    </location>
</feature>
<dbReference type="GO" id="GO:0030276">
    <property type="term" value="F:clathrin binding"/>
    <property type="evidence" value="ECO:0007669"/>
    <property type="project" value="TreeGrafter"/>
</dbReference>
<feature type="compositionally biased region" description="Basic and acidic residues" evidence="3">
    <location>
        <begin position="116"/>
        <end position="125"/>
    </location>
</feature>
<dbReference type="InterPro" id="IPR036869">
    <property type="entry name" value="J_dom_sf"/>
</dbReference>
<feature type="coiled-coil region" evidence="2">
    <location>
        <begin position="1372"/>
        <end position="1399"/>
    </location>
</feature>
<dbReference type="FunFam" id="1.10.287.110:FF:000009">
    <property type="entry name" value="Auxilin-related protein 1"/>
    <property type="match status" value="1"/>
</dbReference>
<dbReference type="EMBL" id="CM017325">
    <property type="protein sequence ID" value="KAE8057140.1"/>
    <property type="molecule type" value="Genomic_DNA"/>
</dbReference>
<dbReference type="GO" id="GO:0072318">
    <property type="term" value="P:clathrin coat disassembly"/>
    <property type="evidence" value="ECO:0007669"/>
    <property type="project" value="TreeGrafter"/>
</dbReference>
<dbReference type="OrthoDB" id="1717591at2759"/>
<dbReference type="PANTHER" id="PTHR23172">
    <property type="entry name" value="AUXILIN/CYCLIN G-ASSOCIATED KINASE-RELATED"/>
    <property type="match status" value="1"/>
</dbReference>
<keyword evidence="1 2" id="KW-0175">Coiled coil</keyword>
<dbReference type="Proteomes" id="UP000327013">
    <property type="component" value="Chromosome 5"/>
</dbReference>
<evidence type="ECO:0000313" key="5">
    <source>
        <dbReference type="Proteomes" id="UP000327013"/>
    </source>
</evidence>
<proteinExistence type="predicted"/>
<gene>
    <name evidence="4" type="ORF">FH972_013853</name>
</gene>
<evidence type="ECO:0008006" key="6">
    <source>
        <dbReference type="Google" id="ProtNLM"/>
    </source>
</evidence>
<feature type="region of interest" description="Disordered" evidence="3">
    <location>
        <begin position="921"/>
        <end position="948"/>
    </location>
</feature>
<feature type="region of interest" description="Disordered" evidence="3">
    <location>
        <begin position="1107"/>
        <end position="1127"/>
    </location>
</feature>